<keyword evidence="1" id="KW-1133">Transmembrane helix</keyword>
<evidence type="ECO:0008006" key="4">
    <source>
        <dbReference type="Google" id="ProtNLM"/>
    </source>
</evidence>
<dbReference type="AlphaFoldDB" id="A0BX55"/>
<reference evidence="2 3" key="1">
    <citation type="journal article" date="2006" name="Nature">
        <title>Global trends of whole-genome duplications revealed by the ciliate Paramecium tetraurelia.</title>
        <authorList>
            <consortium name="Genoscope"/>
            <person name="Aury J.-M."/>
            <person name="Jaillon O."/>
            <person name="Duret L."/>
            <person name="Noel B."/>
            <person name="Jubin C."/>
            <person name="Porcel B.M."/>
            <person name="Segurens B."/>
            <person name="Daubin V."/>
            <person name="Anthouard V."/>
            <person name="Aiach N."/>
            <person name="Arnaiz O."/>
            <person name="Billaut A."/>
            <person name="Beisson J."/>
            <person name="Blanc I."/>
            <person name="Bouhouche K."/>
            <person name="Camara F."/>
            <person name="Duharcourt S."/>
            <person name="Guigo R."/>
            <person name="Gogendeau D."/>
            <person name="Katinka M."/>
            <person name="Keller A.-M."/>
            <person name="Kissmehl R."/>
            <person name="Klotz C."/>
            <person name="Koll F."/>
            <person name="Le Moue A."/>
            <person name="Lepere C."/>
            <person name="Malinsky S."/>
            <person name="Nowacki M."/>
            <person name="Nowak J.K."/>
            <person name="Plattner H."/>
            <person name="Poulain J."/>
            <person name="Ruiz F."/>
            <person name="Serrano V."/>
            <person name="Zagulski M."/>
            <person name="Dessen P."/>
            <person name="Betermier M."/>
            <person name="Weissenbach J."/>
            <person name="Scarpelli C."/>
            <person name="Schachter V."/>
            <person name="Sperling L."/>
            <person name="Meyer E."/>
            <person name="Cohen J."/>
            <person name="Wincker P."/>
        </authorList>
    </citation>
    <scope>NUCLEOTIDE SEQUENCE [LARGE SCALE GENOMIC DNA]</scope>
    <source>
        <strain evidence="2 3">Stock d4-2</strain>
    </source>
</reference>
<dbReference type="EMBL" id="CT868023">
    <property type="protein sequence ID" value="CAK63122.1"/>
    <property type="molecule type" value="Genomic_DNA"/>
</dbReference>
<feature type="transmembrane region" description="Helical" evidence="1">
    <location>
        <begin position="66"/>
        <end position="89"/>
    </location>
</feature>
<protein>
    <recommendedName>
        <fullName evidence="4">Transmembrane protein</fullName>
    </recommendedName>
</protein>
<dbReference type="InParanoid" id="A0BX55"/>
<evidence type="ECO:0000313" key="3">
    <source>
        <dbReference type="Proteomes" id="UP000000600"/>
    </source>
</evidence>
<name>A0BX55_PARTE</name>
<dbReference type="KEGG" id="ptm:GSPATT00032974001"/>
<sequence>MFVLLLLNKDCYCTSEDQIFVHFWHRIFFCNLFLLKLIIIICITTSDFLIIYVFHQLQNIQSGLKYTFLLIIQVFIFILIFSFICAQFMRLFRFYCF</sequence>
<evidence type="ECO:0000313" key="2">
    <source>
        <dbReference type="EMBL" id="CAK63122.1"/>
    </source>
</evidence>
<dbReference type="HOGENOM" id="CLU_2351156_0_0_1"/>
<feature type="transmembrane region" description="Helical" evidence="1">
    <location>
        <begin position="33"/>
        <end position="54"/>
    </location>
</feature>
<dbReference type="Proteomes" id="UP000000600">
    <property type="component" value="Unassembled WGS sequence"/>
</dbReference>
<keyword evidence="1" id="KW-0812">Transmembrane</keyword>
<dbReference type="GeneID" id="5016304"/>
<gene>
    <name evidence="2" type="ORF">GSPATT00032974001</name>
</gene>
<keyword evidence="1" id="KW-0472">Membrane</keyword>
<proteinExistence type="predicted"/>
<organism evidence="2 3">
    <name type="scientific">Paramecium tetraurelia</name>
    <dbReference type="NCBI Taxonomy" id="5888"/>
    <lineage>
        <taxon>Eukaryota</taxon>
        <taxon>Sar</taxon>
        <taxon>Alveolata</taxon>
        <taxon>Ciliophora</taxon>
        <taxon>Intramacronucleata</taxon>
        <taxon>Oligohymenophorea</taxon>
        <taxon>Peniculida</taxon>
        <taxon>Parameciidae</taxon>
        <taxon>Paramecium</taxon>
    </lineage>
</organism>
<dbReference type="RefSeq" id="XP_001430520.1">
    <property type="nucleotide sequence ID" value="XM_001430483.1"/>
</dbReference>
<accession>A0BX55</accession>
<keyword evidence="3" id="KW-1185">Reference proteome</keyword>
<evidence type="ECO:0000256" key="1">
    <source>
        <dbReference type="SAM" id="Phobius"/>
    </source>
</evidence>